<protein>
    <recommendedName>
        <fullName evidence="4">Reverse transcriptase domain-containing protein</fullName>
    </recommendedName>
</protein>
<reference evidence="2" key="1">
    <citation type="submission" date="2021-02" db="EMBL/GenBank/DDBJ databases">
        <authorList>
            <person name="Dougan E. K."/>
            <person name="Rhodes N."/>
            <person name="Thang M."/>
            <person name="Chan C."/>
        </authorList>
    </citation>
    <scope>NUCLEOTIDE SEQUENCE</scope>
</reference>
<accession>A0A812VI48</accession>
<name>A0A812VI48_9DINO</name>
<evidence type="ECO:0000313" key="3">
    <source>
        <dbReference type="Proteomes" id="UP000601435"/>
    </source>
</evidence>
<comment type="caution">
    <text evidence="2">The sequence shown here is derived from an EMBL/GenBank/DDBJ whole genome shotgun (WGS) entry which is preliminary data.</text>
</comment>
<evidence type="ECO:0008006" key="4">
    <source>
        <dbReference type="Google" id="ProtNLM"/>
    </source>
</evidence>
<feature type="region of interest" description="Disordered" evidence="1">
    <location>
        <begin position="100"/>
        <end position="122"/>
    </location>
</feature>
<gene>
    <name evidence="2" type="ORF">SNEC2469_LOCUS17595</name>
</gene>
<dbReference type="OrthoDB" id="443543at2759"/>
<evidence type="ECO:0000256" key="1">
    <source>
        <dbReference type="SAM" id="MobiDB-lite"/>
    </source>
</evidence>
<feature type="non-terminal residue" evidence="2">
    <location>
        <position position="1131"/>
    </location>
</feature>
<dbReference type="SUPFAM" id="SSF56672">
    <property type="entry name" value="DNA/RNA polymerases"/>
    <property type="match status" value="1"/>
</dbReference>
<dbReference type="InterPro" id="IPR052055">
    <property type="entry name" value="Hepadnavirus_pol/RT"/>
</dbReference>
<dbReference type="EMBL" id="CAJNJA010029213">
    <property type="protein sequence ID" value="CAE7621718.1"/>
    <property type="molecule type" value="Genomic_DNA"/>
</dbReference>
<evidence type="ECO:0000313" key="2">
    <source>
        <dbReference type="EMBL" id="CAE7621718.1"/>
    </source>
</evidence>
<dbReference type="PANTHER" id="PTHR33050:SF7">
    <property type="entry name" value="RIBONUCLEASE H"/>
    <property type="match status" value="1"/>
</dbReference>
<proteinExistence type="predicted"/>
<dbReference type="AlphaFoldDB" id="A0A812VI48"/>
<dbReference type="Proteomes" id="UP000601435">
    <property type="component" value="Unassembled WGS sequence"/>
</dbReference>
<sequence length="1131" mass="123061">PYPASRLPGMSVRPRLDDPAALVAMLDQLSASPAVRSALSAKGFASLGSLAFAVSDCSDADEVRLFVRSTLSISDTDDAALVSADSSCLRRLLFEASSAAPPKPALGSGAPSPSPTPSASSAKIAVPDLLHLRKSFLAKYPGELLTPDSAPSVDFLSLLKNHHDSQQSLWIPWRQRTSESDATRWEEARRPRNDRQLLRSLLDSDAEPSSASVNLNMQGPPDPVLRRSLNLFATALAMLDLVHLATIKKFNDRFLHLHLLQIFGPPVPLIFLCLGRAASPVSKCIARLGCARLEPVDLLVGPAHDLLNDSTFSNLQRLCSSGLVGVAAAAPPCSAFSRARLRPCGPPPVRTLNHPKGIPHPTPSQAKELQASSLLHSRTRFLLHLVACRGGLVWLENPSSSLLWLDPDVTAWCRLTAPYVATVAACQIGLALHKSWSFFCNDPGISALASVCPHPFGFHPAVSGKRASDGSFLTRNTAAYPHALAQSLAELASPWLTSVTSPSEAVSLVDWQTLLPPRLLWPDLKHRIEDGAGTCSTARPSPASSSDPLRNLRAAWSRRLLSEGLAVRIASALNSGRRDPPLSESELVMAPPAPPDSAIIPLQHCESSWKSAIDHSDIVDDLLQEELAQGWIAIVPGGDDELRRKYSVSAVGKLGVVLSEGRPPRLVVDSSVSGVTCHTALPNRSCNPTLTDVFSCMPLSDSLERLVALVLDVAKAHRRILIRQQDRGLLCFRHKNVLYQCTTLNFGARVSSFYWARAAGLLVRLVHKLIRVRHSAKIYVDDLLCLLALSSRRCSTHLLERITGKLLWLSSLFRTFRPSLAPLYSDQHTFLPTMTALDPQRWNDLRAKLSPDLTLLHHIGLAALPPGSRILRIGQSCVSSLAELPLHPADSRRIWIQSVAPHTGLCVLSEESVLVLRLWLDLAESGTACRSLIRPPRFDCEAFADACATPTSAGLGGFVRLPDGRQLFFRNSFSRVELSGLFPWLPPESSLQSFISSWELLAQCALLYTLHLLLGHSHLPVHCIFRCDNAAAESSSWKGLSMASGLCSVLRTFFLLQQRFRISVHIDHVPGVVNDVADALSRSTDPAHLGFQPQEEVLIDWTIFADRPQLSLFPDPSFFDGLLAPSSSSVP</sequence>
<organism evidence="2 3">
    <name type="scientific">Symbiodinium necroappetens</name>
    <dbReference type="NCBI Taxonomy" id="1628268"/>
    <lineage>
        <taxon>Eukaryota</taxon>
        <taxon>Sar</taxon>
        <taxon>Alveolata</taxon>
        <taxon>Dinophyceae</taxon>
        <taxon>Suessiales</taxon>
        <taxon>Symbiodiniaceae</taxon>
        <taxon>Symbiodinium</taxon>
    </lineage>
</organism>
<dbReference type="PANTHER" id="PTHR33050">
    <property type="entry name" value="REVERSE TRANSCRIPTASE DOMAIN-CONTAINING PROTEIN"/>
    <property type="match status" value="1"/>
</dbReference>
<dbReference type="InterPro" id="IPR043502">
    <property type="entry name" value="DNA/RNA_pol_sf"/>
</dbReference>
<keyword evidence="3" id="KW-1185">Reference proteome</keyword>